<evidence type="ECO:0000313" key="2">
    <source>
        <dbReference type="Proteomes" id="UP001177003"/>
    </source>
</evidence>
<reference evidence="1" key="1">
    <citation type="submission" date="2023-04" db="EMBL/GenBank/DDBJ databases">
        <authorList>
            <person name="Vijverberg K."/>
            <person name="Xiong W."/>
            <person name="Schranz E."/>
        </authorList>
    </citation>
    <scope>NUCLEOTIDE SEQUENCE</scope>
</reference>
<dbReference type="Proteomes" id="UP001177003">
    <property type="component" value="Chromosome 0"/>
</dbReference>
<keyword evidence="2" id="KW-1185">Reference proteome</keyword>
<gene>
    <name evidence="1" type="ORF">LSALG_LOCUS6054</name>
</gene>
<dbReference type="EMBL" id="OX465086">
    <property type="protein sequence ID" value="CAI9265449.1"/>
    <property type="molecule type" value="Genomic_DNA"/>
</dbReference>
<proteinExistence type="predicted"/>
<evidence type="ECO:0000313" key="1">
    <source>
        <dbReference type="EMBL" id="CAI9265449.1"/>
    </source>
</evidence>
<organism evidence="1 2">
    <name type="scientific">Lactuca saligna</name>
    <name type="common">Willowleaf lettuce</name>
    <dbReference type="NCBI Taxonomy" id="75948"/>
    <lineage>
        <taxon>Eukaryota</taxon>
        <taxon>Viridiplantae</taxon>
        <taxon>Streptophyta</taxon>
        <taxon>Embryophyta</taxon>
        <taxon>Tracheophyta</taxon>
        <taxon>Spermatophyta</taxon>
        <taxon>Magnoliopsida</taxon>
        <taxon>eudicotyledons</taxon>
        <taxon>Gunneridae</taxon>
        <taxon>Pentapetalae</taxon>
        <taxon>asterids</taxon>
        <taxon>campanulids</taxon>
        <taxon>Asterales</taxon>
        <taxon>Asteraceae</taxon>
        <taxon>Cichorioideae</taxon>
        <taxon>Cichorieae</taxon>
        <taxon>Lactucinae</taxon>
        <taxon>Lactuca</taxon>
    </lineage>
</organism>
<accession>A0AA35VB80</accession>
<protein>
    <submittedName>
        <fullName evidence="1">Uncharacterized protein</fullName>
    </submittedName>
</protein>
<name>A0AA35VB80_LACSI</name>
<sequence length="347" mass="39105">MVKKSQPPGRTFQPPSPNFLSFSNRWKLQSTHIYSRSRCCQFFFSSYVRRRLLPIVSEFISRLAAIGVGITRHCVGCCFLWVLCPLRKSEVEDGAAIAVSCYSQVVGSSERHILAITTAPLLPNIQQRRNAATTDVGAAAAASSCHHHHCMPPSSQNSRRIATTTALRWWLPPSPTTGDHKVAVVQGIQNYSWSRETMYKTVGRTIVVAMKVELSHWLFHLDDYMFQEKTPALHSYFLLSRCTSIHELPIKILYVSLFCSQTEDSSLRFEAGSLDYTSTSACLRKFLALKRIMRSLKNEGACAMTSSNHQKKYVEDVQYPIVKATAMFINSFHIITGVDHARGEHNI</sequence>
<dbReference type="AlphaFoldDB" id="A0AA35VB80"/>